<name>A0A0J8RCG3_COCIT</name>
<protein>
    <submittedName>
        <fullName evidence="2">Uncharacterized protein</fullName>
    </submittedName>
</protein>
<dbReference type="AlphaFoldDB" id="A0A0J8RCG3"/>
<organism evidence="2 3">
    <name type="scientific">Coccidioides immitis H538.4</name>
    <dbReference type="NCBI Taxonomy" id="396776"/>
    <lineage>
        <taxon>Eukaryota</taxon>
        <taxon>Fungi</taxon>
        <taxon>Dikarya</taxon>
        <taxon>Ascomycota</taxon>
        <taxon>Pezizomycotina</taxon>
        <taxon>Eurotiomycetes</taxon>
        <taxon>Eurotiomycetidae</taxon>
        <taxon>Onygenales</taxon>
        <taxon>Onygenaceae</taxon>
        <taxon>Coccidioides</taxon>
    </lineage>
</organism>
<proteinExistence type="predicted"/>
<feature type="region of interest" description="Disordered" evidence="1">
    <location>
        <begin position="1"/>
        <end position="28"/>
    </location>
</feature>
<evidence type="ECO:0000313" key="3">
    <source>
        <dbReference type="Proteomes" id="UP000054563"/>
    </source>
</evidence>
<gene>
    <name evidence="2" type="ORF">CIHG_00393</name>
</gene>
<evidence type="ECO:0000313" key="2">
    <source>
        <dbReference type="EMBL" id="KMU82612.1"/>
    </source>
</evidence>
<accession>A0A0J8RCG3</accession>
<sequence>MMSNHLAELSKLNHSTGAQGNFERQAQAQTRSNAVSLQGLISGVAGRNREPVVSALQPFRYKNSFGKLAVERDRTSRESEARNLAAEDEWVPQIRGRFISLVCIALPIGSTFSRCVV</sequence>
<reference evidence="3" key="1">
    <citation type="journal article" date="2010" name="Genome Res.">
        <title>Population genomic sequencing of Coccidioides fungi reveals recent hybridization and transposon control.</title>
        <authorList>
            <person name="Neafsey D.E."/>
            <person name="Barker B.M."/>
            <person name="Sharpton T.J."/>
            <person name="Stajich J.E."/>
            <person name="Park D.J."/>
            <person name="Whiston E."/>
            <person name="Hung C.-Y."/>
            <person name="McMahan C."/>
            <person name="White J."/>
            <person name="Sykes S."/>
            <person name="Heiman D."/>
            <person name="Young S."/>
            <person name="Zeng Q."/>
            <person name="Abouelleil A."/>
            <person name="Aftuck L."/>
            <person name="Bessette D."/>
            <person name="Brown A."/>
            <person name="FitzGerald M."/>
            <person name="Lui A."/>
            <person name="Macdonald J.P."/>
            <person name="Priest M."/>
            <person name="Orbach M.J."/>
            <person name="Galgiani J.N."/>
            <person name="Kirkland T.N."/>
            <person name="Cole G.T."/>
            <person name="Birren B.W."/>
            <person name="Henn M.R."/>
            <person name="Taylor J.W."/>
            <person name="Rounsley S.D."/>
        </authorList>
    </citation>
    <scope>NUCLEOTIDE SEQUENCE [LARGE SCALE GENOMIC DNA]</scope>
    <source>
        <strain evidence="3">H538.4</strain>
    </source>
</reference>
<dbReference type="VEuPathDB" id="FungiDB:CIHG_00393"/>
<dbReference type="EMBL" id="DS016981">
    <property type="protein sequence ID" value="KMU82612.1"/>
    <property type="molecule type" value="Genomic_DNA"/>
</dbReference>
<dbReference type="Proteomes" id="UP000054563">
    <property type="component" value="Unassembled WGS sequence"/>
</dbReference>
<feature type="compositionally biased region" description="Polar residues" evidence="1">
    <location>
        <begin position="12"/>
        <end position="28"/>
    </location>
</feature>
<evidence type="ECO:0000256" key="1">
    <source>
        <dbReference type="SAM" id="MobiDB-lite"/>
    </source>
</evidence>